<dbReference type="CDD" id="cd17546">
    <property type="entry name" value="REC_hyHK_CKI1_RcsC-like"/>
    <property type="match status" value="1"/>
</dbReference>
<dbReference type="STRING" id="76595.SAMN05660313_00546"/>
<evidence type="ECO:0000259" key="11">
    <source>
        <dbReference type="PROSITE" id="PS50110"/>
    </source>
</evidence>
<keyword evidence="7" id="KW-0175">Coiled coil</keyword>
<reference evidence="13" key="1">
    <citation type="submission" date="2016-11" db="EMBL/GenBank/DDBJ databases">
        <authorList>
            <person name="Varghese N."/>
            <person name="Submissions S."/>
        </authorList>
    </citation>
    <scope>NUCLEOTIDE SEQUENCE [LARGE SCALE GENOMIC DNA]</scope>
    <source>
        <strain evidence="13">DSM 24786</strain>
    </source>
</reference>
<feature type="repeat" description="TPR" evidence="6">
    <location>
        <begin position="71"/>
        <end position="104"/>
    </location>
</feature>
<keyword evidence="12" id="KW-0808">Transferase</keyword>
<dbReference type="PANTHER" id="PTHR45339">
    <property type="entry name" value="HYBRID SIGNAL TRANSDUCTION HISTIDINE KINASE J"/>
    <property type="match status" value="1"/>
</dbReference>
<dbReference type="InterPro" id="IPR001789">
    <property type="entry name" value="Sig_transdc_resp-reg_receiver"/>
</dbReference>
<dbReference type="InterPro" id="IPR011006">
    <property type="entry name" value="CheY-like_superfamily"/>
</dbReference>
<feature type="coiled-coil region" evidence="7">
    <location>
        <begin position="329"/>
        <end position="359"/>
    </location>
</feature>
<evidence type="ECO:0000256" key="3">
    <source>
        <dbReference type="ARBA" id="ARBA00022553"/>
    </source>
</evidence>
<dbReference type="PANTHER" id="PTHR45339:SF1">
    <property type="entry name" value="HYBRID SIGNAL TRANSDUCTION HISTIDINE KINASE J"/>
    <property type="match status" value="1"/>
</dbReference>
<evidence type="ECO:0000256" key="9">
    <source>
        <dbReference type="SAM" id="SignalP"/>
    </source>
</evidence>
<dbReference type="InterPro" id="IPR003594">
    <property type="entry name" value="HATPase_dom"/>
</dbReference>
<feature type="modified residue" description="4-aspartylphosphate" evidence="5">
    <location>
        <position position="646"/>
    </location>
</feature>
<dbReference type="InterPro" id="IPR019734">
    <property type="entry name" value="TPR_rpt"/>
</dbReference>
<proteinExistence type="predicted"/>
<name>A0A1K1ME90_9FLAO</name>
<feature type="chain" id="PRO_5012837418" description="histidine kinase" evidence="9">
    <location>
        <begin position="21"/>
        <end position="713"/>
    </location>
</feature>
<dbReference type="SMART" id="SM00448">
    <property type="entry name" value="REC"/>
    <property type="match status" value="1"/>
</dbReference>
<evidence type="ECO:0000256" key="1">
    <source>
        <dbReference type="ARBA" id="ARBA00000085"/>
    </source>
</evidence>
<evidence type="ECO:0000256" key="2">
    <source>
        <dbReference type="ARBA" id="ARBA00012438"/>
    </source>
</evidence>
<dbReference type="AlphaFoldDB" id="A0A1K1ME90"/>
<dbReference type="SUPFAM" id="SSF55874">
    <property type="entry name" value="ATPase domain of HSP90 chaperone/DNA topoisomerase II/histidine kinase"/>
    <property type="match status" value="1"/>
</dbReference>
<dbReference type="InterPro" id="IPR004358">
    <property type="entry name" value="Sig_transdc_His_kin-like_C"/>
</dbReference>
<comment type="catalytic activity">
    <reaction evidence="1">
        <text>ATP + protein L-histidine = ADP + protein N-phospho-L-histidine.</text>
        <dbReference type="EC" id="2.7.13.3"/>
    </reaction>
</comment>
<dbReference type="InterPro" id="IPR036097">
    <property type="entry name" value="HisK_dim/P_sf"/>
</dbReference>
<dbReference type="SUPFAM" id="SSF48452">
    <property type="entry name" value="TPR-like"/>
    <property type="match status" value="2"/>
</dbReference>
<keyword evidence="8" id="KW-1133">Transmembrane helix</keyword>
<dbReference type="Pfam" id="PF00512">
    <property type="entry name" value="HisKA"/>
    <property type="match status" value="1"/>
</dbReference>
<evidence type="ECO:0000259" key="10">
    <source>
        <dbReference type="PROSITE" id="PS50109"/>
    </source>
</evidence>
<dbReference type="SMART" id="SM00388">
    <property type="entry name" value="HisKA"/>
    <property type="match status" value="1"/>
</dbReference>
<dbReference type="InterPro" id="IPR036890">
    <property type="entry name" value="HATPase_C_sf"/>
</dbReference>
<dbReference type="SMART" id="SM00387">
    <property type="entry name" value="HATPase_c"/>
    <property type="match status" value="1"/>
</dbReference>
<feature type="domain" description="Response regulatory" evidence="11">
    <location>
        <begin position="597"/>
        <end position="711"/>
    </location>
</feature>
<dbReference type="OrthoDB" id="4457677at2"/>
<organism evidence="12 13">
    <name type="scientific">Cellulophaga fucicola</name>
    <dbReference type="NCBI Taxonomy" id="76595"/>
    <lineage>
        <taxon>Bacteria</taxon>
        <taxon>Pseudomonadati</taxon>
        <taxon>Bacteroidota</taxon>
        <taxon>Flavobacteriia</taxon>
        <taxon>Flavobacteriales</taxon>
        <taxon>Flavobacteriaceae</taxon>
        <taxon>Cellulophaga</taxon>
    </lineage>
</organism>
<keyword evidence="4" id="KW-0902">Two-component regulatory system</keyword>
<dbReference type="EC" id="2.7.13.3" evidence="2"/>
<dbReference type="CDD" id="cd00082">
    <property type="entry name" value="HisKA"/>
    <property type="match status" value="1"/>
</dbReference>
<dbReference type="PROSITE" id="PS50109">
    <property type="entry name" value="HIS_KIN"/>
    <property type="match status" value="1"/>
</dbReference>
<dbReference type="Gene3D" id="3.30.565.10">
    <property type="entry name" value="Histidine kinase-like ATPase, C-terminal domain"/>
    <property type="match status" value="1"/>
</dbReference>
<evidence type="ECO:0000313" key="12">
    <source>
        <dbReference type="EMBL" id="SFW21417.1"/>
    </source>
</evidence>
<keyword evidence="12" id="KW-0418">Kinase</keyword>
<dbReference type="SUPFAM" id="SSF52172">
    <property type="entry name" value="CheY-like"/>
    <property type="match status" value="1"/>
</dbReference>
<dbReference type="Gene3D" id="3.40.50.2300">
    <property type="match status" value="1"/>
</dbReference>
<dbReference type="PRINTS" id="PR00344">
    <property type="entry name" value="BCTRLSENSOR"/>
</dbReference>
<dbReference type="SUPFAM" id="SSF47384">
    <property type="entry name" value="Homodimeric domain of signal transducing histidine kinase"/>
    <property type="match status" value="1"/>
</dbReference>
<evidence type="ECO:0000256" key="6">
    <source>
        <dbReference type="PROSITE-ProRule" id="PRU00339"/>
    </source>
</evidence>
<dbReference type="PROSITE" id="PS50110">
    <property type="entry name" value="RESPONSE_REGULATORY"/>
    <property type="match status" value="1"/>
</dbReference>
<keyword evidence="3 5" id="KW-0597">Phosphoprotein</keyword>
<sequence>MKKKLLLILLVCCNNVTVFSQSNLDKVVDSVNVLIVLSKKQNLNGNYKDALESAISAVKFASAKNDKTLQAKAYVSLANTYLIIDDADNAKKYYNIALNKAKNTDNYFVNVASLNGLGNIYSIDFSTADKAASYFETSIVHALKAGKNEYAFLTYFNIAGMYLNFEDADKAYPYIIKAEKQLTKIDKEKPLNAALLNLNFAIYYKLKSNYKVAASYIEKARVIGEEHKLNRELIDIYDFKHEIHQELGEYDLAIESLKKQYYYKDLNFNAEKNLQIEEVTANFKVNEFKEAAKASKLKTNYIIIVGIGCLLFLSTCFLVFYNYKKRLSFVKLEKKNEALLQAKNEAERANRLKSELLVNISHELRTPLYGIVGITDMLIENKEAKSNQEQLLNSLKFSGDHLISVVNNILRINEVESNSVSLEITKVNLHSLLKNIVSSLNYLADQQETQLVLNISKDILEVYKIDGANLSEVLIKLIDNAIKHTKNGVVKVSVDLVKRKENKDDIEFKVSDTGIGISKKNLAVIFDNFKQGNSEQNTSYGIGLGLPIVRHLIKIMGSTLSVNSNVGKGSQFSFILECEVLKDDLNIEPVQTKKNINILVVEDNKINQLVTSKLITSLGYTCTIAKNGLEAVKLCNNNVYDLILMDLNMPFMNGFDASKAIKAKNNNIPIVALTALEISEVKERCLKAGIKSITNKPISKEGLEELIQINVLH</sequence>
<evidence type="ECO:0000256" key="5">
    <source>
        <dbReference type="PROSITE-ProRule" id="PRU00169"/>
    </source>
</evidence>
<feature type="domain" description="Histidine kinase" evidence="10">
    <location>
        <begin position="359"/>
        <end position="580"/>
    </location>
</feature>
<dbReference type="InterPro" id="IPR011990">
    <property type="entry name" value="TPR-like_helical_dom_sf"/>
</dbReference>
<keyword evidence="8" id="KW-0472">Membrane</keyword>
<evidence type="ECO:0000313" key="13">
    <source>
        <dbReference type="Proteomes" id="UP000183257"/>
    </source>
</evidence>
<protein>
    <recommendedName>
        <fullName evidence="2">histidine kinase</fullName>
        <ecNumber evidence="2">2.7.13.3</ecNumber>
    </recommendedName>
</protein>
<dbReference type="Gene3D" id="1.10.287.130">
    <property type="match status" value="1"/>
</dbReference>
<evidence type="ECO:0000256" key="8">
    <source>
        <dbReference type="SAM" id="Phobius"/>
    </source>
</evidence>
<keyword evidence="8" id="KW-0812">Transmembrane</keyword>
<evidence type="ECO:0000256" key="7">
    <source>
        <dbReference type="SAM" id="Coils"/>
    </source>
</evidence>
<dbReference type="PROSITE" id="PS50005">
    <property type="entry name" value="TPR"/>
    <property type="match status" value="1"/>
</dbReference>
<keyword evidence="13" id="KW-1185">Reference proteome</keyword>
<dbReference type="EMBL" id="FPIY01000001">
    <property type="protein sequence ID" value="SFW21417.1"/>
    <property type="molecule type" value="Genomic_DNA"/>
</dbReference>
<dbReference type="GO" id="GO:0000155">
    <property type="term" value="F:phosphorelay sensor kinase activity"/>
    <property type="evidence" value="ECO:0007669"/>
    <property type="project" value="InterPro"/>
</dbReference>
<keyword evidence="6" id="KW-0802">TPR repeat</keyword>
<keyword evidence="9" id="KW-0732">Signal</keyword>
<feature type="transmembrane region" description="Helical" evidence="8">
    <location>
        <begin position="301"/>
        <end position="321"/>
    </location>
</feature>
<evidence type="ECO:0000256" key="4">
    <source>
        <dbReference type="ARBA" id="ARBA00023012"/>
    </source>
</evidence>
<dbReference type="Pfam" id="PF02518">
    <property type="entry name" value="HATPase_c"/>
    <property type="match status" value="1"/>
</dbReference>
<dbReference type="InterPro" id="IPR003661">
    <property type="entry name" value="HisK_dim/P_dom"/>
</dbReference>
<dbReference type="Pfam" id="PF00072">
    <property type="entry name" value="Response_reg"/>
    <property type="match status" value="1"/>
</dbReference>
<dbReference type="Proteomes" id="UP000183257">
    <property type="component" value="Unassembled WGS sequence"/>
</dbReference>
<accession>A0A1K1ME90</accession>
<feature type="signal peptide" evidence="9">
    <location>
        <begin position="1"/>
        <end position="20"/>
    </location>
</feature>
<dbReference type="InterPro" id="IPR005467">
    <property type="entry name" value="His_kinase_dom"/>
</dbReference>
<gene>
    <name evidence="12" type="ORF">SAMN05660313_00546</name>
</gene>
<dbReference type="RefSeq" id="WP_139254264.1">
    <property type="nucleotide sequence ID" value="NZ_FPIY01000001.1"/>
</dbReference>
<dbReference type="Gene3D" id="1.25.40.10">
    <property type="entry name" value="Tetratricopeptide repeat domain"/>
    <property type="match status" value="1"/>
</dbReference>